<dbReference type="STRING" id="483913.AN935_09610"/>
<dbReference type="InterPro" id="IPR036390">
    <property type="entry name" value="WH_DNA-bd_sf"/>
</dbReference>
<dbReference type="Proteomes" id="UP000032247">
    <property type="component" value="Unassembled WGS sequence"/>
</dbReference>
<evidence type="ECO:0000256" key="1">
    <source>
        <dbReference type="ARBA" id="ARBA00009437"/>
    </source>
</evidence>
<dbReference type="SUPFAM" id="SSF53850">
    <property type="entry name" value="Periplasmic binding protein-like II"/>
    <property type="match status" value="1"/>
</dbReference>
<organism evidence="6 7">
    <name type="scientific">Bacillus subtilis</name>
    <dbReference type="NCBI Taxonomy" id="1423"/>
    <lineage>
        <taxon>Bacteria</taxon>
        <taxon>Bacillati</taxon>
        <taxon>Bacillota</taxon>
        <taxon>Bacilli</taxon>
        <taxon>Bacillales</taxon>
        <taxon>Bacillaceae</taxon>
        <taxon>Bacillus</taxon>
    </lineage>
</organism>
<keyword evidence="2" id="KW-0805">Transcription regulation</keyword>
<dbReference type="Gene3D" id="1.10.10.10">
    <property type="entry name" value="Winged helix-like DNA-binding domain superfamily/Winged helix DNA-binding domain"/>
    <property type="match status" value="1"/>
</dbReference>
<evidence type="ECO:0000256" key="2">
    <source>
        <dbReference type="ARBA" id="ARBA00023015"/>
    </source>
</evidence>
<protein>
    <submittedName>
        <fullName evidence="6">LysR family transcriptional regulator</fullName>
    </submittedName>
</protein>
<dbReference type="PRINTS" id="PR00039">
    <property type="entry name" value="HTHLYSR"/>
</dbReference>
<dbReference type="PANTHER" id="PTHR30126">
    <property type="entry name" value="HTH-TYPE TRANSCRIPTIONAL REGULATOR"/>
    <property type="match status" value="1"/>
</dbReference>
<dbReference type="PANTHER" id="PTHR30126:SF40">
    <property type="entry name" value="HTH-TYPE TRANSCRIPTIONAL REGULATOR GLTR"/>
    <property type="match status" value="1"/>
</dbReference>
<dbReference type="RefSeq" id="WP_043857584.1">
    <property type="nucleotide sequence ID" value="NZ_JBNFUI010000001.1"/>
</dbReference>
<evidence type="ECO:0000259" key="5">
    <source>
        <dbReference type="PROSITE" id="PS50931"/>
    </source>
</evidence>
<dbReference type="InterPro" id="IPR036388">
    <property type="entry name" value="WH-like_DNA-bd_sf"/>
</dbReference>
<keyword evidence="3" id="KW-0238">DNA-binding</keyword>
<dbReference type="CDD" id="cd08442">
    <property type="entry name" value="PBP2_YofA_SoxR_like"/>
    <property type="match status" value="1"/>
</dbReference>
<comment type="similarity">
    <text evidence="1">Belongs to the LysR transcriptional regulatory family.</text>
</comment>
<feature type="domain" description="HTH lysR-type" evidence="5">
    <location>
        <begin position="1"/>
        <end position="58"/>
    </location>
</feature>
<dbReference type="EMBL" id="JXBC01000002">
    <property type="protein sequence ID" value="KIU12868.1"/>
    <property type="molecule type" value="Genomic_DNA"/>
</dbReference>
<dbReference type="InterPro" id="IPR000847">
    <property type="entry name" value="LysR_HTH_N"/>
</dbReference>
<dbReference type="GO" id="GO:0003700">
    <property type="term" value="F:DNA-binding transcription factor activity"/>
    <property type="evidence" value="ECO:0007669"/>
    <property type="project" value="InterPro"/>
</dbReference>
<dbReference type="Gene3D" id="3.40.190.290">
    <property type="match status" value="1"/>
</dbReference>
<dbReference type="PATRIC" id="fig|1423.173.peg.1752"/>
<evidence type="ECO:0000256" key="3">
    <source>
        <dbReference type="ARBA" id="ARBA00023125"/>
    </source>
</evidence>
<evidence type="ECO:0000256" key="4">
    <source>
        <dbReference type="ARBA" id="ARBA00023163"/>
    </source>
</evidence>
<evidence type="ECO:0000313" key="7">
    <source>
        <dbReference type="Proteomes" id="UP000032247"/>
    </source>
</evidence>
<dbReference type="AlphaFoldDB" id="A0A0D1IU58"/>
<gene>
    <name evidence="6" type="ORF">SC09_Contig19orf01466</name>
</gene>
<accession>A0A0D1IU58</accession>
<sequence length="285" mass="32123">MESGDLKIFQAVAREGSITKAAQMLNYVQSNVTARVHNLEEDLNIRLFHRTNRGMKLTAAGENLLQYADQVLSLLDEAEKSARMSRQPKGPLRIGSLETTAVTHLPEHTASFLRRFPEVDLSVNTADTHHLIQQVLDHKVDGAFVYGPVEHAAIRQLHVSHYELVLISSQEGTSEDMLQQPMLFFGAGCSHRDRVKRLLEEAGIQNQKIIEFGTLEAIIKGVSAGMGTALLPKSAVDGYEHRTNVWIHQLPPAYQDLEIVFIYRKDFFITSAFQTFLDEINEMKR</sequence>
<keyword evidence="4" id="KW-0804">Transcription</keyword>
<proteinExistence type="inferred from homology"/>
<reference evidence="6 7" key="1">
    <citation type="submission" date="2014-12" db="EMBL/GenBank/DDBJ databases">
        <title>Comparative genome analysis of Bacillus coagulans HM-08, Clostridium butyricum HM-68, Bacillus subtilis HM-66 and Bacillus licheniformis BL-09.</title>
        <authorList>
            <person name="Zhang H."/>
        </authorList>
    </citation>
    <scope>NUCLEOTIDE SEQUENCE [LARGE SCALE GENOMIC DNA]</scope>
    <source>
        <strain evidence="6 7">HM-66</strain>
    </source>
</reference>
<dbReference type="GO" id="GO:0000976">
    <property type="term" value="F:transcription cis-regulatory region binding"/>
    <property type="evidence" value="ECO:0007669"/>
    <property type="project" value="TreeGrafter"/>
</dbReference>
<dbReference type="PROSITE" id="PS50931">
    <property type="entry name" value="HTH_LYSR"/>
    <property type="match status" value="1"/>
</dbReference>
<evidence type="ECO:0000313" key="6">
    <source>
        <dbReference type="EMBL" id="KIU12868.1"/>
    </source>
</evidence>
<dbReference type="Pfam" id="PF00126">
    <property type="entry name" value="HTH_1"/>
    <property type="match status" value="1"/>
</dbReference>
<name>A0A0D1IU58_BACIU</name>
<dbReference type="FunFam" id="1.10.10.10:FF:000001">
    <property type="entry name" value="LysR family transcriptional regulator"/>
    <property type="match status" value="1"/>
</dbReference>
<comment type="caution">
    <text evidence="6">The sequence shown here is derived from an EMBL/GenBank/DDBJ whole genome shotgun (WGS) entry which is preliminary data.</text>
</comment>
<dbReference type="Pfam" id="PF03466">
    <property type="entry name" value="LysR_substrate"/>
    <property type="match status" value="1"/>
</dbReference>
<dbReference type="InterPro" id="IPR005119">
    <property type="entry name" value="LysR_subst-bd"/>
</dbReference>
<dbReference type="SUPFAM" id="SSF46785">
    <property type="entry name" value="Winged helix' DNA-binding domain"/>
    <property type="match status" value="1"/>
</dbReference>